<accession>A0A699ILP0</accession>
<dbReference type="AlphaFoldDB" id="A0A699ILP0"/>
<sequence>MKKLYQKPVIIVMAVSHHDHVVHSTNTAPIPAHVGVAMAPSAMLQGFDGHGMRAQDPAPTLGIASIGVSVWSKRLYELRGYSKKKGKEQDHDHHHHNEIEYESEHELEDEDGYEIEAKDEFELEDKKPTIASWMTKTNKINILLF</sequence>
<dbReference type="EMBL" id="BKCJ010317506">
    <property type="protein sequence ID" value="GEZ74214.1"/>
    <property type="molecule type" value="Genomic_DNA"/>
</dbReference>
<name>A0A699ILP0_TANCI</name>
<evidence type="ECO:0000256" key="1">
    <source>
        <dbReference type="SAM" id="MobiDB-lite"/>
    </source>
</evidence>
<protein>
    <submittedName>
        <fullName evidence="2">Uncharacterized protein</fullName>
    </submittedName>
</protein>
<reference evidence="2" key="1">
    <citation type="journal article" date="2019" name="Sci. Rep.">
        <title>Draft genome of Tanacetum cinerariifolium, the natural source of mosquito coil.</title>
        <authorList>
            <person name="Yamashiro T."/>
            <person name="Shiraishi A."/>
            <person name="Satake H."/>
            <person name="Nakayama K."/>
        </authorList>
    </citation>
    <scope>NUCLEOTIDE SEQUENCE</scope>
</reference>
<feature type="compositionally biased region" description="Basic and acidic residues" evidence="1">
    <location>
        <begin position="87"/>
        <end position="104"/>
    </location>
</feature>
<organism evidence="2">
    <name type="scientific">Tanacetum cinerariifolium</name>
    <name type="common">Dalmatian daisy</name>
    <name type="synonym">Chrysanthemum cinerariifolium</name>
    <dbReference type="NCBI Taxonomy" id="118510"/>
    <lineage>
        <taxon>Eukaryota</taxon>
        <taxon>Viridiplantae</taxon>
        <taxon>Streptophyta</taxon>
        <taxon>Embryophyta</taxon>
        <taxon>Tracheophyta</taxon>
        <taxon>Spermatophyta</taxon>
        <taxon>Magnoliopsida</taxon>
        <taxon>eudicotyledons</taxon>
        <taxon>Gunneridae</taxon>
        <taxon>Pentapetalae</taxon>
        <taxon>asterids</taxon>
        <taxon>campanulids</taxon>
        <taxon>Asterales</taxon>
        <taxon>Asteraceae</taxon>
        <taxon>Asteroideae</taxon>
        <taxon>Anthemideae</taxon>
        <taxon>Anthemidinae</taxon>
        <taxon>Tanacetum</taxon>
    </lineage>
</organism>
<feature type="region of interest" description="Disordered" evidence="1">
    <location>
        <begin position="83"/>
        <end position="109"/>
    </location>
</feature>
<comment type="caution">
    <text evidence="2">The sequence shown here is derived from an EMBL/GenBank/DDBJ whole genome shotgun (WGS) entry which is preliminary data.</text>
</comment>
<proteinExistence type="predicted"/>
<gene>
    <name evidence="2" type="ORF">Tci_546187</name>
</gene>
<evidence type="ECO:0000313" key="2">
    <source>
        <dbReference type="EMBL" id="GEZ74214.1"/>
    </source>
</evidence>